<dbReference type="InterPro" id="IPR003029">
    <property type="entry name" value="S1_domain"/>
</dbReference>
<dbReference type="Pfam" id="PF00575">
    <property type="entry name" value="S1"/>
    <property type="match status" value="1"/>
</dbReference>
<dbReference type="RefSeq" id="WP_169565017.1">
    <property type="nucleotide sequence ID" value="NZ_JAAXYH010000011.1"/>
</dbReference>
<dbReference type="InterPro" id="IPR012340">
    <property type="entry name" value="NA-bd_OB-fold"/>
</dbReference>
<reference evidence="3" key="1">
    <citation type="submission" date="2020-04" db="EMBL/GenBank/DDBJ databases">
        <title>Description of Shewanella salipaludis sp. nov., isolated from a salt marsh.</title>
        <authorList>
            <person name="Park S."/>
            <person name="Yoon J.-H."/>
        </authorList>
    </citation>
    <scope>NUCLEOTIDE SEQUENCE</scope>
    <source>
        <strain evidence="3">SHSM-M6</strain>
    </source>
</reference>
<dbReference type="EMBL" id="JAAXYH010000011">
    <property type="protein sequence ID" value="NMH66284.1"/>
    <property type="molecule type" value="Genomic_DNA"/>
</dbReference>
<protein>
    <submittedName>
        <fullName evidence="3">S1 RNA-binding domain-containing protein</fullName>
    </submittedName>
</protein>
<sequence>MNQTVFKVGNYFKARITRIEPMLEAAFVDYGAEKHGFLPLKDIKGYDKRIHKEGCILTVCIGESESGLKGAQVNSLGDVPEGENLHELIDVHAQGSNRISKFIFISIVLVVIWVMVGMNT</sequence>
<dbReference type="SUPFAM" id="SSF50249">
    <property type="entry name" value="Nucleic acid-binding proteins"/>
    <property type="match status" value="1"/>
</dbReference>
<dbReference type="GO" id="GO:0003676">
    <property type="term" value="F:nucleic acid binding"/>
    <property type="evidence" value="ECO:0007669"/>
    <property type="project" value="InterPro"/>
</dbReference>
<evidence type="ECO:0000256" key="1">
    <source>
        <dbReference type="SAM" id="Phobius"/>
    </source>
</evidence>
<dbReference type="AlphaFoldDB" id="A0A972G316"/>
<organism evidence="3 4">
    <name type="scientific">Shewanella salipaludis</name>
    <dbReference type="NCBI Taxonomy" id="2723052"/>
    <lineage>
        <taxon>Bacteria</taxon>
        <taxon>Pseudomonadati</taxon>
        <taxon>Pseudomonadota</taxon>
        <taxon>Gammaproteobacteria</taxon>
        <taxon>Alteromonadales</taxon>
        <taxon>Shewanellaceae</taxon>
        <taxon>Shewanella</taxon>
    </lineage>
</organism>
<accession>A0A972G316</accession>
<feature type="domain" description="S1 motif" evidence="2">
    <location>
        <begin position="6"/>
        <end position="44"/>
    </location>
</feature>
<proteinExistence type="predicted"/>
<feature type="transmembrane region" description="Helical" evidence="1">
    <location>
        <begin position="102"/>
        <end position="118"/>
    </location>
</feature>
<dbReference type="Gene3D" id="2.40.50.140">
    <property type="entry name" value="Nucleic acid-binding proteins"/>
    <property type="match status" value="1"/>
</dbReference>
<evidence type="ECO:0000313" key="4">
    <source>
        <dbReference type="Proteomes" id="UP000737113"/>
    </source>
</evidence>
<dbReference type="Proteomes" id="UP000737113">
    <property type="component" value="Unassembled WGS sequence"/>
</dbReference>
<evidence type="ECO:0000313" key="3">
    <source>
        <dbReference type="EMBL" id="NMH66284.1"/>
    </source>
</evidence>
<evidence type="ECO:0000259" key="2">
    <source>
        <dbReference type="Pfam" id="PF00575"/>
    </source>
</evidence>
<keyword evidence="1" id="KW-0812">Transmembrane</keyword>
<keyword evidence="1" id="KW-0472">Membrane</keyword>
<gene>
    <name evidence="3" type="ORF">HC757_14060</name>
</gene>
<comment type="caution">
    <text evidence="3">The sequence shown here is derived from an EMBL/GenBank/DDBJ whole genome shotgun (WGS) entry which is preliminary data.</text>
</comment>
<keyword evidence="4" id="KW-1185">Reference proteome</keyword>
<name>A0A972G316_9GAMM</name>
<keyword evidence="1" id="KW-1133">Transmembrane helix</keyword>